<gene>
    <name evidence="3" type="ORF">PPENT_87.1.T1350129</name>
</gene>
<dbReference type="EMBL" id="CAJJDO010000135">
    <property type="protein sequence ID" value="CAD8203980.1"/>
    <property type="molecule type" value="Genomic_DNA"/>
</dbReference>
<keyword evidence="2" id="KW-0732">Signal</keyword>
<feature type="signal peptide" evidence="2">
    <location>
        <begin position="1"/>
        <end position="22"/>
    </location>
</feature>
<evidence type="ECO:0000256" key="1">
    <source>
        <dbReference type="SAM" id="Phobius"/>
    </source>
</evidence>
<feature type="chain" id="PRO_5035777137" description="Transmembrane protein" evidence="2">
    <location>
        <begin position="23"/>
        <end position="1318"/>
    </location>
</feature>
<keyword evidence="1" id="KW-0472">Membrane</keyword>
<proteinExistence type="predicted"/>
<dbReference type="Proteomes" id="UP000689195">
    <property type="component" value="Unassembled WGS sequence"/>
</dbReference>
<keyword evidence="1" id="KW-1133">Transmembrane helix</keyword>
<dbReference type="OrthoDB" id="10545187at2759"/>
<sequence length="1318" mass="158685">MIYLYQFILITIPFFKLILCEQQRICEKIRIEPNEIYFPRKQNQILIENDEQDSIGINYNQHTIVSEVFRINNWEKEQIISINIIQSYCLLSDFDKLTCQLLKSKYYFISCIKLLDNKENNTRNIKEQKEIQIDLKIKDDETCEEFFFNQYSEFLIFCFQSYQLKIFIRDFDKKTTQIVQFLIEQKESALCKRKYFKIDDNHYLIVLFQCQNWGVVSFYNKQINMILNEQIAYNNYSLYINYLENIEICQRSLYLIKDNAYCHFDLTYQGQLQFQVQISNYLNLKQIILSQSCSIIYQVQYYISTNKTRIKNNHYEQEFNGTSIYGNLFQNILFVQFNNQLQIIYNQEFQQIIQINSSKINFDHQFNLIYYFDEFTNEIIYYQSSFLKNFIKPTKKYIFVFFSQSLTIMFNFSCYEINYILQQQFEPITFFYFNNICQNNSQLFYSKKDLNLTHEYQIQQPINLNFKINIFDSQPFQQICQGFKKFPEQQQTLLYYGFHKQQSFSLIKTDKYIYQQNCDGQIQFRINTQSYQVYYYQSSILLLQIGKKILKFTKFQEIQPTTNVIRLDNEIIKIDQCNQFIIVFTKNNQEFILIDLTLPNIIIMDSKIQRILDNLNEMYLQKQQNNQLRQAFYYSQVPFEFVQYFQYLIVQINSQIRMIKIDSILIVLLKPIVFEQYYILGVHLINNQIIEQIYDLTQISILNTHNLNQYEIIRPIYYQIKDNYFAIAVRNATKTFILLYTISNKLPIKLVKCIQIGKVQFFFQKQYLLYYDQEEEVKRFNIEDFEIQIENPYPVQVDNINIQTIDFSIIPISKNDPKIDLEFSLRCYNSCYELFIKSNHAILNYTQQQKSQLLINNYFYGPIDNLQIIDNDNIIIEGPLLLSEEILEDLNPYGIQIQEINISSTFQIILQTRIILLKFNNYSMILFNQMDTQLILENDILTNIILLNDDTVLLLFIKEFQNGIRGIIHKIDKRTLILQEKPIFQIRQDFNHSQNKFQNFKTGDIIVIKNKTKLFIYLIYQDRLTFINLYFSIVEILKIKGNNQLYISLSFQTTTQMVFFQILLLNDFQFDIIGTAQLTWNTIENEIKEHILINSRKIRFEDTQIIFLESIIDDEKLSITILQIFDDHLVISQIIIILQNFLISYKPIKILRNSLQKDIMELKFYNEYSLILKLFSGATYFYDLRKDQILHDYIGKQNKLYQAYHQFNTTHFICFSNNNKNIYIGKIGYEIIINEEYLQNDTFKLVASNMISQKEVKISLNRLETKNQIQNYRIFIILLLLIVLLILVFYFLIRRMQLKNKSINNQRHDRIQLDNSQL</sequence>
<feature type="transmembrane region" description="Helical" evidence="1">
    <location>
        <begin position="1272"/>
        <end position="1293"/>
    </location>
</feature>
<accession>A0A8S1XSB1</accession>
<evidence type="ECO:0000313" key="4">
    <source>
        <dbReference type="Proteomes" id="UP000689195"/>
    </source>
</evidence>
<name>A0A8S1XSB1_9CILI</name>
<comment type="caution">
    <text evidence="3">The sequence shown here is derived from an EMBL/GenBank/DDBJ whole genome shotgun (WGS) entry which is preliminary data.</text>
</comment>
<keyword evidence="1" id="KW-0812">Transmembrane</keyword>
<reference evidence="3" key="1">
    <citation type="submission" date="2021-01" db="EMBL/GenBank/DDBJ databases">
        <authorList>
            <consortium name="Genoscope - CEA"/>
            <person name="William W."/>
        </authorList>
    </citation>
    <scope>NUCLEOTIDE SEQUENCE</scope>
</reference>
<protein>
    <recommendedName>
        <fullName evidence="5">Transmembrane protein</fullName>
    </recommendedName>
</protein>
<evidence type="ECO:0000313" key="3">
    <source>
        <dbReference type="EMBL" id="CAD8203980.1"/>
    </source>
</evidence>
<keyword evidence="4" id="KW-1185">Reference proteome</keyword>
<evidence type="ECO:0000256" key="2">
    <source>
        <dbReference type="SAM" id="SignalP"/>
    </source>
</evidence>
<organism evidence="3 4">
    <name type="scientific">Paramecium pentaurelia</name>
    <dbReference type="NCBI Taxonomy" id="43138"/>
    <lineage>
        <taxon>Eukaryota</taxon>
        <taxon>Sar</taxon>
        <taxon>Alveolata</taxon>
        <taxon>Ciliophora</taxon>
        <taxon>Intramacronucleata</taxon>
        <taxon>Oligohymenophorea</taxon>
        <taxon>Peniculida</taxon>
        <taxon>Parameciidae</taxon>
        <taxon>Paramecium</taxon>
    </lineage>
</organism>
<evidence type="ECO:0008006" key="5">
    <source>
        <dbReference type="Google" id="ProtNLM"/>
    </source>
</evidence>